<dbReference type="Pfam" id="PF00392">
    <property type="entry name" value="GntR"/>
    <property type="match status" value="1"/>
</dbReference>
<keyword evidence="6" id="KW-1185">Reference proteome</keyword>
<sequence>MDVINKKKLKDEVFASLQKAIVEGELKPGERIVETKIAADMGVSQATVREALKELEFYGLTENISYQGTYVKRLTKSELKEAYDAREVLEEYAVGEAAKRITKSRLQEAHTFIEKMNEAAEKGDIGSFVDYDVHFHETIICSSGNKVIEKLWNLVNVSLYTHVTANLSERTLVNLSRRHASIYKALEEGDSEGARHVMHQHLSELRDEILAKMEAEGEEDV</sequence>
<gene>
    <name evidence="5" type="ORF">NQ502_13105</name>
</gene>
<keyword evidence="3" id="KW-0804">Transcription</keyword>
<dbReference type="SUPFAM" id="SSF48008">
    <property type="entry name" value="GntR ligand-binding domain-like"/>
    <property type="match status" value="1"/>
</dbReference>
<evidence type="ECO:0000256" key="2">
    <source>
        <dbReference type="ARBA" id="ARBA00023125"/>
    </source>
</evidence>
<dbReference type="CDD" id="cd07377">
    <property type="entry name" value="WHTH_GntR"/>
    <property type="match status" value="1"/>
</dbReference>
<keyword evidence="2" id="KW-0238">DNA-binding</keyword>
<dbReference type="EMBL" id="CP102290">
    <property type="protein sequence ID" value="UWP58315.1"/>
    <property type="molecule type" value="Genomic_DNA"/>
</dbReference>
<dbReference type="PANTHER" id="PTHR43537:SF5">
    <property type="entry name" value="UXU OPERON TRANSCRIPTIONAL REGULATOR"/>
    <property type="match status" value="1"/>
</dbReference>
<dbReference type="SMART" id="SM00345">
    <property type="entry name" value="HTH_GNTR"/>
    <property type="match status" value="1"/>
</dbReference>
<dbReference type="InterPro" id="IPR008920">
    <property type="entry name" value="TF_FadR/GntR_C"/>
</dbReference>
<dbReference type="Proteomes" id="UP001060164">
    <property type="component" value="Chromosome"/>
</dbReference>
<dbReference type="InterPro" id="IPR036388">
    <property type="entry name" value="WH-like_DNA-bd_sf"/>
</dbReference>
<evidence type="ECO:0000256" key="1">
    <source>
        <dbReference type="ARBA" id="ARBA00023015"/>
    </source>
</evidence>
<dbReference type="PANTHER" id="PTHR43537">
    <property type="entry name" value="TRANSCRIPTIONAL REGULATOR, GNTR FAMILY"/>
    <property type="match status" value="1"/>
</dbReference>
<dbReference type="InterPro" id="IPR011711">
    <property type="entry name" value="GntR_C"/>
</dbReference>
<accession>A0ABY5VCN1</accession>
<feature type="domain" description="HTH gntR-type" evidence="4">
    <location>
        <begin position="7"/>
        <end position="74"/>
    </location>
</feature>
<dbReference type="InterPro" id="IPR036390">
    <property type="entry name" value="WH_DNA-bd_sf"/>
</dbReference>
<evidence type="ECO:0000313" key="5">
    <source>
        <dbReference type="EMBL" id="UWP58315.1"/>
    </source>
</evidence>
<evidence type="ECO:0000259" key="4">
    <source>
        <dbReference type="PROSITE" id="PS50949"/>
    </source>
</evidence>
<dbReference type="SMART" id="SM00895">
    <property type="entry name" value="FCD"/>
    <property type="match status" value="1"/>
</dbReference>
<dbReference type="Gene3D" id="1.20.120.530">
    <property type="entry name" value="GntR ligand-binding domain-like"/>
    <property type="match status" value="1"/>
</dbReference>
<protein>
    <submittedName>
        <fullName evidence="5">GntR family transcriptional regulator</fullName>
    </submittedName>
</protein>
<evidence type="ECO:0000313" key="6">
    <source>
        <dbReference type="Proteomes" id="UP001060164"/>
    </source>
</evidence>
<dbReference type="PROSITE" id="PS50949">
    <property type="entry name" value="HTH_GNTR"/>
    <property type="match status" value="1"/>
</dbReference>
<dbReference type="SUPFAM" id="SSF46785">
    <property type="entry name" value="Winged helix' DNA-binding domain"/>
    <property type="match status" value="1"/>
</dbReference>
<reference evidence="5" key="1">
    <citation type="journal article" date="2022" name="Cell">
        <title>Design, construction, and in vivo augmentation of a complex gut microbiome.</title>
        <authorList>
            <person name="Cheng A.G."/>
            <person name="Ho P.Y."/>
            <person name="Aranda-Diaz A."/>
            <person name="Jain S."/>
            <person name="Yu F.B."/>
            <person name="Meng X."/>
            <person name="Wang M."/>
            <person name="Iakiviak M."/>
            <person name="Nagashima K."/>
            <person name="Zhao A."/>
            <person name="Murugkar P."/>
            <person name="Patil A."/>
            <person name="Atabakhsh K."/>
            <person name="Weakley A."/>
            <person name="Yan J."/>
            <person name="Brumbaugh A.R."/>
            <person name="Higginbottom S."/>
            <person name="Dimas A."/>
            <person name="Shiver A.L."/>
            <person name="Deutschbauer A."/>
            <person name="Neff N."/>
            <person name="Sonnenburg J.L."/>
            <person name="Huang K.C."/>
            <person name="Fischbach M.A."/>
        </authorList>
    </citation>
    <scope>NUCLEOTIDE SEQUENCE</scope>
    <source>
        <strain evidence="5">DSM 19829</strain>
    </source>
</reference>
<dbReference type="InterPro" id="IPR000524">
    <property type="entry name" value="Tscrpt_reg_HTH_GntR"/>
</dbReference>
<proteinExistence type="predicted"/>
<keyword evidence="1" id="KW-0805">Transcription regulation</keyword>
<dbReference type="Gene3D" id="1.10.10.10">
    <property type="entry name" value="Winged helix-like DNA-binding domain superfamily/Winged helix DNA-binding domain"/>
    <property type="match status" value="1"/>
</dbReference>
<dbReference type="RefSeq" id="WP_028529422.1">
    <property type="nucleotide sequence ID" value="NZ_CABLBR010000024.1"/>
</dbReference>
<name>A0ABY5VCN1_9FIRM</name>
<evidence type="ECO:0000256" key="3">
    <source>
        <dbReference type="ARBA" id="ARBA00023163"/>
    </source>
</evidence>
<dbReference type="Pfam" id="PF07729">
    <property type="entry name" value="FCD"/>
    <property type="match status" value="1"/>
</dbReference>
<organism evidence="5 6">
    <name type="scientific">Ruminococcus gauvreauii</name>
    <dbReference type="NCBI Taxonomy" id="438033"/>
    <lineage>
        <taxon>Bacteria</taxon>
        <taxon>Bacillati</taxon>
        <taxon>Bacillota</taxon>
        <taxon>Clostridia</taxon>
        <taxon>Eubacteriales</taxon>
        <taxon>Oscillospiraceae</taxon>
        <taxon>Ruminococcus</taxon>
    </lineage>
</organism>